<dbReference type="OrthoDB" id="5902751at2759"/>
<reference evidence="2 3" key="2">
    <citation type="journal article" date="2019" name="G3 (Bethesda)">
        <title>Hybrid Assembly of the Genome of the Entomopathogenic Nematode Steinernema carpocapsae Identifies the X-Chromosome.</title>
        <authorList>
            <person name="Serra L."/>
            <person name="Macchietto M."/>
            <person name="Macias-Munoz A."/>
            <person name="McGill C.J."/>
            <person name="Rodriguez I.M."/>
            <person name="Rodriguez B."/>
            <person name="Murad R."/>
            <person name="Mortazavi A."/>
        </authorList>
    </citation>
    <scope>NUCLEOTIDE SEQUENCE [LARGE SCALE GENOMIC DNA]</scope>
    <source>
        <strain evidence="2 3">ALL</strain>
    </source>
</reference>
<proteinExistence type="predicted"/>
<evidence type="ECO:0000313" key="3">
    <source>
        <dbReference type="Proteomes" id="UP000298663"/>
    </source>
</evidence>
<dbReference type="EMBL" id="AZBU02000008">
    <property type="protein sequence ID" value="TKR68078.1"/>
    <property type="molecule type" value="Genomic_DNA"/>
</dbReference>
<evidence type="ECO:0000256" key="1">
    <source>
        <dbReference type="SAM" id="MobiDB-lite"/>
    </source>
</evidence>
<protein>
    <submittedName>
        <fullName evidence="2">Uncharacterized protein</fullName>
    </submittedName>
</protein>
<accession>A0A4U5MFS2</accession>
<keyword evidence="3" id="KW-1185">Reference proteome</keyword>
<dbReference type="Proteomes" id="UP000298663">
    <property type="component" value="Unassembled WGS sequence"/>
</dbReference>
<dbReference type="AlphaFoldDB" id="A0A4U5MFS2"/>
<feature type="region of interest" description="Disordered" evidence="1">
    <location>
        <begin position="68"/>
        <end position="111"/>
    </location>
</feature>
<evidence type="ECO:0000313" key="2">
    <source>
        <dbReference type="EMBL" id="TKR68078.1"/>
    </source>
</evidence>
<reference evidence="2 3" key="1">
    <citation type="journal article" date="2015" name="Genome Biol.">
        <title>Comparative genomics of Steinernema reveals deeply conserved gene regulatory networks.</title>
        <authorList>
            <person name="Dillman A.R."/>
            <person name="Macchietto M."/>
            <person name="Porter C.F."/>
            <person name="Rogers A."/>
            <person name="Williams B."/>
            <person name="Antoshechkin I."/>
            <person name="Lee M.M."/>
            <person name="Goodwin Z."/>
            <person name="Lu X."/>
            <person name="Lewis E.E."/>
            <person name="Goodrich-Blair H."/>
            <person name="Stock S.P."/>
            <person name="Adams B.J."/>
            <person name="Sternberg P.W."/>
            <person name="Mortazavi A."/>
        </authorList>
    </citation>
    <scope>NUCLEOTIDE SEQUENCE [LARGE SCALE GENOMIC DNA]</scope>
    <source>
        <strain evidence="2 3">ALL</strain>
    </source>
</reference>
<gene>
    <name evidence="2" type="ORF">L596_024120</name>
</gene>
<comment type="caution">
    <text evidence="2">The sequence shown here is derived from an EMBL/GenBank/DDBJ whole genome shotgun (WGS) entry which is preliminary data.</text>
</comment>
<name>A0A4U5MFS2_STECR</name>
<sequence length="219" mass="24434">MSTSGSAKVLRQCDSPGAILDALARKAMQTADEMNGAERVEVELTLDFESGQPEIRDFRIECIRRSVSASSTETKAKRRSSKAEKSDTSNQTSSKSSLKKAKTPDKVTLNGLANVDGSKRITKKNKAMDLDIVTLNGLQGSEMEFTKRDLQKTKSISKKFYEPDIVTFEGFRQVDKNFKPGSIYTTMNPENEVEFETENAQDTSDLFPQATIHYVKNEK</sequence>
<organism evidence="2 3">
    <name type="scientific">Steinernema carpocapsae</name>
    <name type="common">Entomopathogenic nematode</name>
    <dbReference type="NCBI Taxonomy" id="34508"/>
    <lineage>
        <taxon>Eukaryota</taxon>
        <taxon>Metazoa</taxon>
        <taxon>Ecdysozoa</taxon>
        <taxon>Nematoda</taxon>
        <taxon>Chromadorea</taxon>
        <taxon>Rhabditida</taxon>
        <taxon>Tylenchina</taxon>
        <taxon>Panagrolaimomorpha</taxon>
        <taxon>Strongyloidoidea</taxon>
        <taxon>Steinernematidae</taxon>
        <taxon>Steinernema</taxon>
    </lineage>
</organism>